<dbReference type="Gene3D" id="1.25.10.10">
    <property type="entry name" value="Leucine-rich Repeat Variant"/>
    <property type="match status" value="1"/>
</dbReference>
<dbReference type="InterPro" id="IPR011989">
    <property type="entry name" value="ARM-like"/>
</dbReference>
<name>A0AAD9QPZ0_ACRCE</name>
<organism evidence="1 2">
    <name type="scientific">Acropora cervicornis</name>
    <name type="common">Staghorn coral</name>
    <dbReference type="NCBI Taxonomy" id="6130"/>
    <lineage>
        <taxon>Eukaryota</taxon>
        <taxon>Metazoa</taxon>
        <taxon>Cnidaria</taxon>
        <taxon>Anthozoa</taxon>
        <taxon>Hexacorallia</taxon>
        <taxon>Scleractinia</taxon>
        <taxon>Astrocoeniina</taxon>
        <taxon>Acroporidae</taxon>
        <taxon>Acropora</taxon>
    </lineage>
</organism>
<evidence type="ECO:0000313" key="1">
    <source>
        <dbReference type="EMBL" id="KAK2565271.1"/>
    </source>
</evidence>
<protein>
    <submittedName>
        <fullName evidence="1">Uncharacterized protein</fullName>
    </submittedName>
</protein>
<reference evidence="1" key="1">
    <citation type="journal article" date="2023" name="G3 (Bethesda)">
        <title>Whole genome assembly and annotation of the endangered Caribbean coral Acropora cervicornis.</title>
        <authorList>
            <person name="Selwyn J.D."/>
            <person name="Vollmer S.V."/>
        </authorList>
    </citation>
    <scope>NUCLEOTIDE SEQUENCE</scope>
    <source>
        <strain evidence="1">K2</strain>
    </source>
</reference>
<keyword evidence="2" id="KW-1185">Reference proteome</keyword>
<evidence type="ECO:0000313" key="2">
    <source>
        <dbReference type="Proteomes" id="UP001249851"/>
    </source>
</evidence>
<sequence>MMDECLVLKAMLNESRQLKHYSGQFYDLFRRHITNASNVEIVCEKLLSFLKSTTDVDLYFRAELVDRITELAERYPFDSYPREIPVKECY</sequence>
<dbReference type="Proteomes" id="UP001249851">
    <property type="component" value="Unassembled WGS sequence"/>
</dbReference>
<reference evidence="1" key="2">
    <citation type="journal article" date="2023" name="Science">
        <title>Genomic signatures of disease resistance in endangered staghorn corals.</title>
        <authorList>
            <person name="Vollmer S.V."/>
            <person name="Selwyn J.D."/>
            <person name="Despard B.A."/>
            <person name="Roesel C.L."/>
        </authorList>
    </citation>
    <scope>NUCLEOTIDE SEQUENCE</scope>
    <source>
        <strain evidence="1">K2</strain>
    </source>
</reference>
<accession>A0AAD9QPZ0</accession>
<dbReference type="AlphaFoldDB" id="A0AAD9QPZ0"/>
<comment type="caution">
    <text evidence="1">The sequence shown here is derived from an EMBL/GenBank/DDBJ whole genome shotgun (WGS) entry which is preliminary data.</text>
</comment>
<dbReference type="EMBL" id="JARQWQ010000020">
    <property type="protein sequence ID" value="KAK2565271.1"/>
    <property type="molecule type" value="Genomic_DNA"/>
</dbReference>
<proteinExistence type="predicted"/>
<gene>
    <name evidence="1" type="ORF">P5673_011226</name>
</gene>